<accession>A0A2V3IKE8</accession>
<feature type="region of interest" description="Disordered" evidence="1">
    <location>
        <begin position="1"/>
        <end position="39"/>
    </location>
</feature>
<feature type="region of interest" description="Disordered" evidence="1">
    <location>
        <begin position="393"/>
        <end position="413"/>
    </location>
</feature>
<protein>
    <submittedName>
        <fullName evidence="2">Uncharacterized protein</fullName>
    </submittedName>
</protein>
<comment type="caution">
    <text evidence="2">The sequence shown here is derived from an EMBL/GenBank/DDBJ whole genome shotgun (WGS) entry which is preliminary data.</text>
</comment>
<organism evidence="2 3">
    <name type="scientific">Gracilariopsis chorda</name>
    <dbReference type="NCBI Taxonomy" id="448386"/>
    <lineage>
        <taxon>Eukaryota</taxon>
        <taxon>Rhodophyta</taxon>
        <taxon>Florideophyceae</taxon>
        <taxon>Rhodymeniophycidae</taxon>
        <taxon>Gracilariales</taxon>
        <taxon>Gracilariaceae</taxon>
        <taxon>Gracilariopsis</taxon>
    </lineage>
</organism>
<feature type="compositionally biased region" description="Basic and acidic residues" evidence="1">
    <location>
        <begin position="394"/>
        <end position="404"/>
    </location>
</feature>
<reference evidence="2 3" key="1">
    <citation type="journal article" date="2018" name="Mol. Biol. Evol.">
        <title>Analysis of the draft genome of the red seaweed Gracilariopsis chorda provides insights into genome size evolution in Rhodophyta.</title>
        <authorList>
            <person name="Lee J."/>
            <person name="Yang E.C."/>
            <person name="Graf L."/>
            <person name="Yang J.H."/>
            <person name="Qiu H."/>
            <person name="Zel Zion U."/>
            <person name="Chan C.X."/>
            <person name="Stephens T.G."/>
            <person name="Weber A.P.M."/>
            <person name="Boo G.H."/>
            <person name="Boo S.M."/>
            <person name="Kim K.M."/>
            <person name="Shin Y."/>
            <person name="Jung M."/>
            <person name="Lee S.J."/>
            <person name="Yim H.S."/>
            <person name="Lee J.H."/>
            <person name="Bhattacharya D."/>
            <person name="Yoon H.S."/>
        </authorList>
    </citation>
    <scope>NUCLEOTIDE SEQUENCE [LARGE SCALE GENOMIC DNA]</scope>
    <source>
        <strain evidence="2 3">SKKU-2015</strain>
        <tissue evidence="2">Whole body</tissue>
    </source>
</reference>
<evidence type="ECO:0000256" key="1">
    <source>
        <dbReference type="SAM" id="MobiDB-lite"/>
    </source>
</evidence>
<dbReference type="Proteomes" id="UP000247409">
    <property type="component" value="Unassembled WGS sequence"/>
</dbReference>
<evidence type="ECO:0000313" key="3">
    <source>
        <dbReference type="Proteomes" id="UP000247409"/>
    </source>
</evidence>
<feature type="compositionally biased region" description="Polar residues" evidence="1">
    <location>
        <begin position="1"/>
        <end position="11"/>
    </location>
</feature>
<proteinExistence type="predicted"/>
<dbReference type="EMBL" id="NBIV01000158">
    <property type="protein sequence ID" value="PXF42541.1"/>
    <property type="molecule type" value="Genomic_DNA"/>
</dbReference>
<evidence type="ECO:0000313" key="2">
    <source>
        <dbReference type="EMBL" id="PXF42541.1"/>
    </source>
</evidence>
<sequence length="531" mass="60053">MHRTLFAQQQRTQDESSVHPGISDPNNRKSSRSMENHHCEDGRAAEENGFQTGINETSNCEIVHSLCGSKRSVEDNTRGGLETEVSNLLLWEPRYVNISTLNDKCEAIFSIGSSTQGHVPPSVMSIVKDWTTANNSEQCIESRRGQRELQGNDQCEELIAKIILLELELKRLENAVHSAQHFTAAESKPKVSKEKKIGDYTFLKHLNYYVIERLEVKVDECASNCATYCRERDVWVQVDGRTIKWTKRRFCQGTRAIAASATAASQPSHHCHICGSSVVAKDDADVKVCGNYVNGVCRKVTCRRCVIVYVDRDCGVLGDDVMRDMRWTCSHCRNACVRPLPFEPGQEWDLNAVEKYGARCFRYARDNRIRRISKILSNLKLFKSQIMNLSNQFARDEHSPEHHPPSPKRRRKLFTDTVHTRSIQSCVDLEKDGGDKIPTLDPFPATQPHVTPNLLVEDDKILPPDHFPRTQPLVTTKCAGVFPQLLPPVGLLNTANDLHCQEWAYRGLTDVDKPVVDVDLMCVDGDRTWGK</sequence>
<gene>
    <name evidence="2" type="ORF">BWQ96_07703</name>
</gene>
<keyword evidence="3" id="KW-1185">Reference proteome</keyword>
<dbReference type="AlphaFoldDB" id="A0A2V3IKE8"/>
<name>A0A2V3IKE8_9FLOR</name>